<sequence length="355" mass="38887">MSRMERLRAKLKELGADAFITEKAENRRYLSGFTGSTGWVIVTADQALFVTDFRYIDQAKEQCHGYTIINNQRQPLEAIRQQLQQLQVKKLAFETSISFAAYDQWQKSFAGVELVPVSGLIEQLRMIKEAAEVEVIRQAARIADEAYEHILGFVKPGMREIDVAIELEFFMRKHGADASAFDMIVASGVRGALPHGRASEKRIEAGEMVTIDFGALYRGYVSDVTRTFAVGEPDPKMKEIYDIVLQAQLNGVNKLKPGMTGKEGDALTRDIIAAAGYAEAYGHSTGHGIGLEVHEGPALSTVSSTVLEPGMVVTVEPGIYVSGLGGVRIEDDVLITADGCEILTKSTKELLILSV</sequence>
<dbReference type="InterPro" id="IPR029149">
    <property type="entry name" value="Creatin/AminoP/Spt16_N"/>
</dbReference>
<dbReference type="RefSeq" id="WP_204516314.1">
    <property type="nucleotide sequence ID" value="NZ_BAABIN010000009.1"/>
</dbReference>
<name>A0A938XZV9_9BACL</name>
<dbReference type="InterPro" id="IPR001131">
    <property type="entry name" value="Peptidase_M24B_aminopep-P_CS"/>
</dbReference>
<protein>
    <submittedName>
        <fullName evidence="7">Xaa-Pro aminopeptidase</fullName>
        <ecNumber evidence="7">3.4.11.9</ecNumber>
    </submittedName>
</protein>
<keyword evidence="8" id="KW-1185">Reference proteome</keyword>
<dbReference type="SUPFAM" id="SSF53092">
    <property type="entry name" value="Creatinase/prolidase N-terminal domain"/>
    <property type="match status" value="1"/>
</dbReference>
<dbReference type="AlphaFoldDB" id="A0A938XZV9"/>
<gene>
    <name evidence="7" type="ORF">JOD01_000151</name>
</gene>
<keyword evidence="7" id="KW-0645">Protease</keyword>
<evidence type="ECO:0000256" key="1">
    <source>
        <dbReference type="ARBA" id="ARBA00001936"/>
    </source>
</evidence>
<dbReference type="GO" id="GO:0008235">
    <property type="term" value="F:metalloexopeptidase activity"/>
    <property type="evidence" value="ECO:0007669"/>
    <property type="project" value="UniProtKB-ARBA"/>
</dbReference>
<comment type="cofactor">
    <cofactor evidence="1">
        <name>Mn(2+)</name>
        <dbReference type="ChEBI" id="CHEBI:29035"/>
    </cofactor>
</comment>
<keyword evidence="7" id="KW-0031">Aminopeptidase</keyword>
<evidence type="ECO:0000259" key="6">
    <source>
        <dbReference type="Pfam" id="PF01321"/>
    </source>
</evidence>
<dbReference type="Pfam" id="PF01321">
    <property type="entry name" value="Creatinase_N"/>
    <property type="match status" value="1"/>
</dbReference>
<evidence type="ECO:0000256" key="2">
    <source>
        <dbReference type="ARBA" id="ARBA00008766"/>
    </source>
</evidence>
<dbReference type="InterPro" id="IPR000587">
    <property type="entry name" value="Creatinase_N"/>
</dbReference>
<dbReference type="CDD" id="cd01092">
    <property type="entry name" value="APP-like"/>
    <property type="match status" value="1"/>
</dbReference>
<dbReference type="Gene3D" id="3.40.350.10">
    <property type="entry name" value="Creatinase/prolidase N-terminal domain"/>
    <property type="match status" value="1"/>
</dbReference>
<dbReference type="PANTHER" id="PTHR46112:SF3">
    <property type="entry name" value="AMINOPEPTIDASE YPDF"/>
    <property type="match status" value="1"/>
</dbReference>
<reference evidence="7" key="1">
    <citation type="submission" date="2021-01" db="EMBL/GenBank/DDBJ databases">
        <title>Genomic Encyclopedia of Type Strains, Phase IV (KMG-IV): sequencing the most valuable type-strain genomes for metagenomic binning, comparative biology and taxonomic classification.</title>
        <authorList>
            <person name="Goeker M."/>
        </authorList>
    </citation>
    <scope>NUCLEOTIDE SEQUENCE</scope>
    <source>
        <strain evidence="7">DSM 25523</strain>
    </source>
</reference>
<evidence type="ECO:0000256" key="3">
    <source>
        <dbReference type="ARBA" id="ARBA00022723"/>
    </source>
</evidence>
<proteinExistence type="inferred from homology"/>
<dbReference type="GO" id="GO:0004177">
    <property type="term" value="F:aminopeptidase activity"/>
    <property type="evidence" value="ECO:0007669"/>
    <property type="project" value="UniProtKB-KW"/>
</dbReference>
<organism evidence="7 8">
    <name type="scientific">Brevibacillus fulvus</name>
    <dbReference type="NCBI Taxonomy" id="1125967"/>
    <lineage>
        <taxon>Bacteria</taxon>
        <taxon>Bacillati</taxon>
        <taxon>Bacillota</taxon>
        <taxon>Bacilli</taxon>
        <taxon>Bacillales</taxon>
        <taxon>Paenibacillaceae</taxon>
        <taxon>Brevibacillus</taxon>
    </lineage>
</organism>
<dbReference type="Proteomes" id="UP000717624">
    <property type="component" value="Unassembled WGS sequence"/>
</dbReference>
<dbReference type="InterPro" id="IPR000994">
    <property type="entry name" value="Pept_M24"/>
</dbReference>
<dbReference type="SUPFAM" id="SSF55920">
    <property type="entry name" value="Creatinase/aminopeptidase"/>
    <property type="match status" value="1"/>
</dbReference>
<evidence type="ECO:0000313" key="8">
    <source>
        <dbReference type="Proteomes" id="UP000717624"/>
    </source>
</evidence>
<comment type="caution">
    <text evidence="7">The sequence shown here is derived from an EMBL/GenBank/DDBJ whole genome shotgun (WGS) entry which is preliminary data.</text>
</comment>
<evidence type="ECO:0000313" key="7">
    <source>
        <dbReference type="EMBL" id="MBM7588565.1"/>
    </source>
</evidence>
<dbReference type="InterPro" id="IPR050659">
    <property type="entry name" value="Peptidase_M24B"/>
</dbReference>
<feature type="domain" description="Peptidase M24" evidence="5">
    <location>
        <begin position="135"/>
        <end position="337"/>
    </location>
</feature>
<dbReference type="EC" id="3.4.11.9" evidence="7"/>
<dbReference type="GO" id="GO:0046872">
    <property type="term" value="F:metal ion binding"/>
    <property type="evidence" value="ECO:0007669"/>
    <property type="project" value="UniProtKB-KW"/>
</dbReference>
<dbReference type="InterPro" id="IPR001714">
    <property type="entry name" value="Pept_M24_MAP"/>
</dbReference>
<feature type="domain" description="Creatinase N-terminal" evidence="6">
    <location>
        <begin position="3"/>
        <end position="127"/>
    </location>
</feature>
<dbReference type="InterPro" id="IPR036005">
    <property type="entry name" value="Creatinase/aminopeptidase-like"/>
</dbReference>
<evidence type="ECO:0000259" key="5">
    <source>
        <dbReference type="Pfam" id="PF00557"/>
    </source>
</evidence>
<dbReference type="PRINTS" id="PR00599">
    <property type="entry name" value="MAPEPTIDASE"/>
</dbReference>
<dbReference type="FunFam" id="3.90.230.10:FF:000014">
    <property type="entry name" value="Aminopeptidase P family protein"/>
    <property type="match status" value="1"/>
</dbReference>
<dbReference type="PANTHER" id="PTHR46112">
    <property type="entry name" value="AMINOPEPTIDASE"/>
    <property type="match status" value="1"/>
</dbReference>
<dbReference type="EMBL" id="JAFBEB010000001">
    <property type="protein sequence ID" value="MBM7588565.1"/>
    <property type="molecule type" value="Genomic_DNA"/>
</dbReference>
<dbReference type="Gene3D" id="3.90.230.10">
    <property type="entry name" value="Creatinase/methionine aminopeptidase superfamily"/>
    <property type="match status" value="1"/>
</dbReference>
<dbReference type="Pfam" id="PF00557">
    <property type="entry name" value="Peptidase_M24"/>
    <property type="match status" value="1"/>
</dbReference>
<comment type="similarity">
    <text evidence="2">Belongs to the peptidase M24B family.</text>
</comment>
<evidence type="ECO:0000256" key="4">
    <source>
        <dbReference type="ARBA" id="ARBA00022801"/>
    </source>
</evidence>
<keyword evidence="3" id="KW-0479">Metal-binding</keyword>
<dbReference type="PROSITE" id="PS00491">
    <property type="entry name" value="PROLINE_PEPTIDASE"/>
    <property type="match status" value="1"/>
</dbReference>
<keyword evidence="4 7" id="KW-0378">Hydrolase</keyword>
<accession>A0A938XZV9</accession>